<evidence type="ECO:0000256" key="1">
    <source>
        <dbReference type="SAM" id="MobiDB-lite"/>
    </source>
</evidence>
<name>A0A0F9LKT5_9ZZZZ</name>
<comment type="caution">
    <text evidence="2">The sequence shown here is derived from an EMBL/GenBank/DDBJ whole genome shotgun (WGS) entry which is preliminary data.</text>
</comment>
<proteinExistence type="predicted"/>
<accession>A0A0F9LKT5</accession>
<sequence>MATLPGAYWTIASFAKEYDLNDRGMYIPDADTARRMLGMPSGRQGTKLTEEDRAAGFVEWGHLTGFTNKDAAKVAVWMERSLDSERKDCKRDNKKEDRGVDK</sequence>
<organism evidence="2">
    <name type="scientific">marine sediment metagenome</name>
    <dbReference type="NCBI Taxonomy" id="412755"/>
    <lineage>
        <taxon>unclassified sequences</taxon>
        <taxon>metagenomes</taxon>
        <taxon>ecological metagenomes</taxon>
    </lineage>
</organism>
<dbReference type="AlphaFoldDB" id="A0A0F9LKT5"/>
<protein>
    <submittedName>
        <fullName evidence="2">Uncharacterized protein</fullName>
    </submittedName>
</protein>
<gene>
    <name evidence="2" type="ORF">LCGC14_1496860</name>
</gene>
<evidence type="ECO:0000313" key="2">
    <source>
        <dbReference type="EMBL" id="KKM64880.1"/>
    </source>
</evidence>
<dbReference type="EMBL" id="LAZR01010818">
    <property type="protein sequence ID" value="KKM64880.1"/>
    <property type="molecule type" value="Genomic_DNA"/>
</dbReference>
<reference evidence="2" key="1">
    <citation type="journal article" date="2015" name="Nature">
        <title>Complex archaea that bridge the gap between prokaryotes and eukaryotes.</title>
        <authorList>
            <person name="Spang A."/>
            <person name="Saw J.H."/>
            <person name="Jorgensen S.L."/>
            <person name="Zaremba-Niedzwiedzka K."/>
            <person name="Martijn J."/>
            <person name="Lind A.E."/>
            <person name="van Eijk R."/>
            <person name="Schleper C."/>
            <person name="Guy L."/>
            <person name="Ettema T.J."/>
        </authorList>
    </citation>
    <scope>NUCLEOTIDE SEQUENCE</scope>
</reference>
<feature type="region of interest" description="Disordered" evidence="1">
    <location>
        <begin position="83"/>
        <end position="102"/>
    </location>
</feature>